<accession>A0ABV2TX76</accession>
<protein>
    <submittedName>
        <fullName evidence="1">Uncharacterized protein</fullName>
    </submittedName>
</protein>
<proteinExistence type="predicted"/>
<keyword evidence="2" id="KW-1185">Reference proteome</keyword>
<dbReference type="EMBL" id="JBEWYP010000005">
    <property type="protein sequence ID" value="MET7029886.1"/>
    <property type="molecule type" value="Genomic_DNA"/>
</dbReference>
<name>A0ABV2TX76_9FLAO</name>
<dbReference type="RefSeq" id="WP_354618688.1">
    <property type="nucleotide sequence ID" value="NZ_JBEWYP010000005.1"/>
</dbReference>
<evidence type="ECO:0000313" key="1">
    <source>
        <dbReference type="EMBL" id="MET7029886.1"/>
    </source>
</evidence>
<sequence length="103" mass="11687">MNSIQQNFKIVEGEFTPSETAEVLFTLINDKIRFHNLKISETTERFGGDTSHSERRIKELQASKEQIKDMILTARDLGQTIEINGTIELKVSVPTEKSTLSFS</sequence>
<comment type="caution">
    <text evidence="1">The sequence shown here is derived from an EMBL/GenBank/DDBJ whole genome shotgun (WGS) entry which is preliminary data.</text>
</comment>
<evidence type="ECO:0000313" key="2">
    <source>
        <dbReference type="Proteomes" id="UP001549773"/>
    </source>
</evidence>
<reference evidence="1 2" key="1">
    <citation type="submission" date="2024-07" db="EMBL/GenBank/DDBJ databases">
        <title>The genome sequence of type strain Sediminicola luteus GDMCC 1.2596T.</title>
        <authorList>
            <person name="Liu Y."/>
        </authorList>
    </citation>
    <scope>NUCLEOTIDE SEQUENCE [LARGE SCALE GENOMIC DNA]</scope>
    <source>
        <strain evidence="1 2">GDMCC 1.2596</strain>
    </source>
</reference>
<organism evidence="1 2">
    <name type="scientific">Sediminicola luteus</name>
    <dbReference type="NCBI Taxonomy" id="319238"/>
    <lineage>
        <taxon>Bacteria</taxon>
        <taxon>Pseudomonadati</taxon>
        <taxon>Bacteroidota</taxon>
        <taxon>Flavobacteriia</taxon>
        <taxon>Flavobacteriales</taxon>
        <taxon>Flavobacteriaceae</taxon>
        <taxon>Sediminicola</taxon>
    </lineage>
</organism>
<gene>
    <name evidence="1" type="ORF">ABXZ32_10790</name>
</gene>
<dbReference type="Proteomes" id="UP001549773">
    <property type="component" value="Unassembled WGS sequence"/>
</dbReference>